<evidence type="ECO:0000256" key="3">
    <source>
        <dbReference type="SAM" id="Phobius"/>
    </source>
</evidence>
<evidence type="ECO:0000313" key="6">
    <source>
        <dbReference type="Proteomes" id="UP000757232"/>
    </source>
</evidence>
<dbReference type="EMBL" id="LNZH02000216">
    <property type="protein sequence ID" value="OCB83994.1"/>
    <property type="molecule type" value="Genomic_DNA"/>
</dbReference>
<feature type="domain" description="DUF676" evidence="4">
    <location>
        <begin position="3"/>
        <end position="235"/>
    </location>
</feature>
<dbReference type="Proteomes" id="UP000757232">
    <property type="component" value="Unassembled WGS sequence"/>
</dbReference>
<keyword evidence="3" id="KW-0812">Transmembrane</keyword>
<dbReference type="Gene3D" id="3.40.50.1820">
    <property type="entry name" value="alpha/beta hydrolase"/>
    <property type="match status" value="1"/>
</dbReference>
<reference evidence="5" key="1">
    <citation type="submission" date="2016-06" db="EMBL/GenBank/DDBJ databases">
        <title>Draft Genome sequence of the fungus Inonotus baumii.</title>
        <authorList>
            <person name="Zhu H."/>
            <person name="Lin W."/>
        </authorList>
    </citation>
    <scope>NUCLEOTIDE SEQUENCE</scope>
    <source>
        <strain evidence="5">821</strain>
    </source>
</reference>
<protein>
    <submittedName>
        <fullName evidence="5">DUF676-domain-containing protein</fullName>
    </submittedName>
</protein>
<evidence type="ECO:0000256" key="1">
    <source>
        <dbReference type="ARBA" id="ARBA00007920"/>
    </source>
</evidence>
<keyword evidence="6" id="KW-1185">Reference proteome</keyword>
<feature type="transmembrane region" description="Helical" evidence="3">
    <location>
        <begin position="309"/>
        <end position="332"/>
    </location>
</feature>
<dbReference type="InterPro" id="IPR029058">
    <property type="entry name" value="AB_hydrolase_fold"/>
</dbReference>
<sequence>MSERNVHLLVLVHGMWGNPGHLAEMERIIKETKGTRAASNETDGVELEVLVAHSNRDESTYDGIDWGGERVADEVISRIREVEADGSKVVRFSITGYSLGGLLSRYVIGILYQRRLFSSITPVNFTTFATPHIGLLRSSSIWSSILATLGPKLLSRTGEQFYAVDKWGGSGIRYATHRSASLVVHLVVHSRYASGRPLLEILADPKEIFYQALSAFRHVRIYGNVVNDLTVPYVTAFIEYEDPFVDRHTTGINVEFDPKYDPIMLSYSIPDEPPVKESPAPLSLAWFQSANPTRYLPPFLQSLRFPLNAIAVVLLPVLFPTFIALLLVRLSLHARSSRARIKLLEVDETHRENALVHAFSRLERELEEAVVDAIEDDQGSNMTATAPPRDEKPDVTNGKLSSSCWDTSAKEVVAGKADGESPKVATDQPLLTPVQCQMVRSLNALPSMTKHRAYIDPLRNSHATIIARDVKGFPFHKRGWGVLQHWADAFVL</sequence>
<dbReference type="OrthoDB" id="273452at2759"/>
<gene>
    <name evidence="5" type="ORF">A7U60_g8665</name>
</gene>
<dbReference type="AlphaFoldDB" id="A0A9Q5HQC1"/>
<keyword evidence="3" id="KW-1133">Transmembrane helix</keyword>
<comment type="caution">
    <text evidence="5">The sequence shown here is derived from an EMBL/GenBank/DDBJ whole genome shotgun (WGS) entry which is preliminary data.</text>
</comment>
<feature type="region of interest" description="Disordered" evidence="2">
    <location>
        <begin position="375"/>
        <end position="401"/>
    </location>
</feature>
<evidence type="ECO:0000256" key="2">
    <source>
        <dbReference type="SAM" id="MobiDB-lite"/>
    </source>
</evidence>
<keyword evidence="3" id="KW-0472">Membrane</keyword>
<proteinExistence type="inferred from homology"/>
<organism evidence="5 6">
    <name type="scientific">Sanghuangporus baumii</name>
    <name type="common">Phellinus baumii</name>
    <dbReference type="NCBI Taxonomy" id="108892"/>
    <lineage>
        <taxon>Eukaryota</taxon>
        <taxon>Fungi</taxon>
        <taxon>Dikarya</taxon>
        <taxon>Basidiomycota</taxon>
        <taxon>Agaricomycotina</taxon>
        <taxon>Agaricomycetes</taxon>
        <taxon>Hymenochaetales</taxon>
        <taxon>Hymenochaetaceae</taxon>
        <taxon>Sanghuangporus</taxon>
    </lineage>
</organism>
<evidence type="ECO:0000259" key="4">
    <source>
        <dbReference type="Pfam" id="PF05057"/>
    </source>
</evidence>
<evidence type="ECO:0000313" key="5">
    <source>
        <dbReference type="EMBL" id="OCB83994.1"/>
    </source>
</evidence>
<dbReference type="PANTHER" id="PTHR12482">
    <property type="entry name" value="LIPASE ROG1-RELATED-RELATED"/>
    <property type="match status" value="1"/>
</dbReference>
<dbReference type="InterPro" id="IPR007751">
    <property type="entry name" value="DUF676_lipase-like"/>
</dbReference>
<dbReference type="SUPFAM" id="SSF53474">
    <property type="entry name" value="alpha/beta-Hydrolases"/>
    <property type="match status" value="1"/>
</dbReference>
<dbReference type="InterPro" id="IPR044294">
    <property type="entry name" value="Lipase-like"/>
</dbReference>
<accession>A0A9Q5HQC1</accession>
<name>A0A9Q5HQC1_SANBA</name>
<comment type="similarity">
    <text evidence="1">Belongs to the putative lipase ROG1 family.</text>
</comment>
<dbReference type="PANTHER" id="PTHR12482:SF62">
    <property type="entry name" value="LIPASE ROG1-RELATED"/>
    <property type="match status" value="1"/>
</dbReference>
<dbReference type="Pfam" id="PF05057">
    <property type="entry name" value="DUF676"/>
    <property type="match status" value="1"/>
</dbReference>